<dbReference type="RefSeq" id="WP_182961675.1">
    <property type="nucleotide sequence ID" value="NZ_WNXC01000011.1"/>
</dbReference>
<proteinExistence type="predicted"/>
<reference evidence="1 2" key="1">
    <citation type="submission" date="2019-11" db="EMBL/GenBank/DDBJ databases">
        <title>Description of Pedobacter sp. LMG 31462T.</title>
        <authorList>
            <person name="Carlier A."/>
            <person name="Qi S."/>
            <person name="Vandamme P."/>
        </authorList>
    </citation>
    <scope>NUCLEOTIDE SEQUENCE [LARGE SCALE GENOMIC DNA]</scope>
    <source>
        <strain evidence="1 2">LMG 31462</strain>
    </source>
</reference>
<dbReference type="EMBL" id="WNXC01000011">
    <property type="protein sequence ID" value="MBB2151706.1"/>
    <property type="molecule type" value="Genomic_DNA"/>
</dbReference>
<accession>A0ABR6F2P2</accession>
<evidence type="ECO:0000313" key="1">
    <source>
        <dbReference type="EMBL" id="MBB2151706.1"/>
    </source>
</evidence>
<evidence type="ECO:0000313" key="2">
    <source>
        <dbReference type="Proteomes" id="UP000636110"/>
    </source>
</evidence>
<comment type="caution">
    <text evidence="1">The sequence shown here is derived from an EMBL/GenBank/DDBJ whole genome shotgun (WGS) entry which is preliminary data.</text>
</comment>
<organism evidence="1 2">
    <name type="scientific">Pedobacter gandavensis</name>
    <dbReference type="NCBI Taxonomy" id="2679963"/>
    <lineage>
        <taxon>Bacteria</taxon>
        <taxon>Pseudomonadati</taxon>
        <taxon>Bacteroidota</taxon>
        <taxon>Sphingobacteriia</taxon>
        <taxon>Sphingobacteriales</taxon>
        <taxon>Sphingobacteriaceae</taxon>
        <taxon>Pedobacter</taxon>
    </lineage>
</organism>
<keyword evidence="2" id="KW-1185">Reference proteome</keyword>
<name>A0ABR6F2P2_9SPHI</name>
<protein>
    <recommendedName>
        <fullName evidence="3">DUF4251 domain-containing protein</fullName>
    </recommendedName>
</protein>
<sequence length="124" mass="14158">MKSFLLTLFVFASIQGFSQTFKITKIETNQERRYQDLNKSALNKDLKVVFNDNTVTITPKEKNNPIALKKVSDNNYSYSFTGSRPETYSVVFYKTFGVISSLKFSYSTISGGESLKNTFTAKRF</sequence>
<evidence type="ECO:0008006" key="3">
    <source>
        <dbReference type="Google" id="ProtNLM"/>
    </source>
</evidence>
<gene>
    <name evidence="1" type="ORF">GM920_22610</name>
</gene>
<dbReference type="Proteomes" id="UP000636110">
    <property type="component" value="Unassembled WGS sequence"/>
</dbReference>